<feature type="domain" description="SAP" evidence="9">
    <location>
        <begin position="16"/>
        <end position="50"/>
    </location>
</feature>
<reference evidence="10" key="1">
    <citation type="submission" date="2020-08" db="EMBL/GenBank/DDBJ databases">
        <title>Multicomponent nature underlies the extraordinary mechanical properties of spider dragline silk.</title>
        <authorList>
            <person name="Kono N."/>
            <person name="Nakamura H."/>
            <person name="Mori M."/>
            <person name="Yoshida Y."/>
            <person name="Ohtoshi R."/>
            <person name="Malay A.D."/>
            <person name="Moran D.A.P."/>
            <person name="Tomita M."/>
            <person name="Numata K."/>
            <person name="Arakawa K."/>
        </authorList>
    </citation>
    <scope>NUCLEOTIDE SEQUENCE</scope>
</reference>
<dbReference type="EMBL" id="BMAU01021354">
    <property type="protein sequence ID" value="GFY20149.1"/>
    <property type="molecule type" value="Genomic_DNA"/>
</dbReference>
<name>A0A8X6VNF0_TRICX</name>
<dbReference type="CDD" id="cd09274">
    <property type="entry name" value="RNase_HI_RT_Ty3"/>
    <property type="match status" value="1"/>
</dbReference>
<dbReference type="InterPro" id="IPR043502">
    <property type="entry name" value="DNA/RNA_pol_sf"/>
</dbReference>
<dbReference type="FunFam" id="3.10.20.370:FF:000001">
    <property type="entry name" value="Retrovirus-related Pol polyprotein from transposon 17.6-like protein"/>
    <property type="match status" value="1"/>
</dbReference>
<dbReference type="GO" id="GO:0003964">
    <property type="term" value="F:RNA-directed DNA polymerase activity"/>
    <property type="evidence" value="ECO:0007669"/>
    <property type="project" value="UniProtKB-KW"/>
</dbReference>
<dbReference type="SUPFAM" id="SSF56672">
    <property type="entry name" value="DNA/RNA polymerases"/>
    <property type="match status" value="1"/>
</dbReference>
<evidence type="ECO:0000313" key="11">
    <source>
        <dbReference type="Proteomes" id="UP000887159"/>
    </source>
</evidence>
<organism evidence="10 11">
    <name type="scientific">Trichonephila clavipes</name>
    <name type="common">Golden silk orbweaver</name>
    <name type="synonym">Nephila clavipes</name>
    <dbReference type="NCBI Taxonomy" id="2585209"/>
    <lineage>
        <taxon>Eukaryota</taxon>
        <taxon>Metazoa</taxon>
        <taxon>Ecdysozoa</taxon>
        <taxon>Arthropoda</taxon>
        <taxon>Chelicerata</taxon>
        <taxon>Arachnida</taxon>
        <taxon>Araneae</taxon>
        <taxon>Araneomorphae</taxon>
        <taxon>Entelegynae</taxon>
        <taxon>Araneoidea</taxon>
        <taxon>Nephilidae</taxon>
        <taxon>Trichonephila</taxon>
    </lineage>
</organism>
<evidence type="ECO:0000256" key="3">
    <source>
        <dbReference type="ARBA" id="ARBA00022695"/>
    </source>
</evidence>
<dbReference type="CDD" id="cd00303">
    <property type="entry name" value="retropepsin_like"/>
    <property type="match status" value="1"/>
</dbReference>
<evidence type="ECO:0000256" key="1">
    <source>
        <dbReference type="ARBA" id="ARBA00012493"/>
    </source>
</evidence>
<dbReference type="InterPro" id="IPR043128">
    <property type="entry name" value="Rev_trsase/Diguanyl_cyclase"/>
</dbReference>
<dbReference type="Gene3D" id="3.10.20.370">
    <property type="match status" value="1"/>
</dbReference>
<dbReference type="Gene3D" id="3.30.70.270">
    <property type="match status" value="3"/>
</dbReference>
<feature type="compositionally biased region" description="Polar residues" evidence="8">
    <location>
        <begin position="328"/>
        <end position="337"/>
    </location>
</feature>
<dbReference type="SUPFAM" id="SSF53098">
    <property type="entry name" value="Ribonuclease H-like"/>
    <property type="match status" value="1"/>
</dbReference>
<dbReference type="SUPFAM" id="SSF68906">
    <property type="entry name" value="SAP domain"/>
    <property type="match status" value="1"/>
</dbReference>
<keyword evidence="11" id="KW-1185">Reference proteome</keyword>
<dbReference type="PROSITE" id="PS50800">
    <property type="entry name" value="SAP"/>
    <property type="match status" value="1"/>
</dbReference>
<dbReference type="InterPro" id="IPR036361">
    <property type="entry name" value="SAP_dom_sf"/>
</dbReference>
<dbReference type="InterPro" id="IPR041588">
    <property type="entry name" value="Integrase_H2C2"/>
</dbReference>
<dbReference type="Proteomes" id="UP000887159">
    <property type="component" value="Unassembled WGS sequence"/>
</dbReference>
<dbReference type="InterPro" id="IPR036397">
    <property type="entry name" value="RNaseH_sf"/>
</dbReference>
<dbReference type="EC" id="2.7.7.49" evidence="1"/>
<dbReference type="Pfam" id="PF00078">
    <property type="entry name" value="RVT_1"/>
    <property type="match status" value="1"/>
</dbReference>
<evidence type="ECO:0000259" key="9">
    <source>
        <dbReference type="PROSITE" id="PS50800"/>
    </source>
</evidence>
<dbReference type="GO" id="GO:0003676">
    <property type="term" value="F:nucleic acid binding"/>
    <property type="evidence" value="ECO:0007669"/>
    <property type="project" value="InterPro"/>
</dbReference>
<keyword evidence="5" id="KW-0255">Endonuclease</keyword>
<evidence type="ECO:0000256" key="8">
    <source>
        <dbReference type="SAM" id="MobiDB-lite"/>
    </source>
</evidence>
<dbReference type="Gene3D" id="1.10.720.30">
    <property type="entry name" value="SAP domain"/>
    <property type="match status" value="1"/>
</dbReference>
<evidence type="ECO:0000256" key="6">
    <source>
        <dbReference type="ARBA" id="ARBA00022918"/>
    </source>
</evidence>
<dbReference type="AlphaFoldDB" id="A0A8X6VNF0"/>
<keyword evidence="5" id="KW-0378">Hydrolase</keyword>
<dbReference type="InterPro" id="IPR050951">
    <property type="entry name" value="Retrovirus_Pol_polyprotein"/>
</dbReference>
<keyword evidence="3" id="KW-0548">Nucleotidyltransferase</keyword>
<dbReference type="GO" id="GO:0005737">
    <property type="term" value="C:cytoplasm"/>
    <property type="evidence" value="ECO:0007669"/>
    <property type="project" value="UniProtKB-ARBA"/>
</dbReference>
<evidence type="ECO:0000256" key="2">
    <source>
        <dbReference type="ARBA" id="ARBA00022679"/>
    </source>
</evidence>
<keyword evidence="7" id="KW-0511">Multifunctional enzyme</keyword>
<keyword evidence="6" id="KW-0695">RNA-directed DNA polymerase</keyword>
<dbReference type="PANTHER" id="PTHR37984:SF5">
    <property type="entry name" value="PROTEIN NYNRIN-LIKE"/>
    <property type="match status" value="1"/>
</dbReference>
<dbReference type="InterPro" id="IPR003034">
    <property type="entry name" value="SAP_dom"/>
</dbReference>
<dbReference type="Pfam" id="PF17919">
    <property type="entry name" value="RT_RNaseH_2"/>
    <property type="match status" value="1"/>
</dbReference>
<keyword evidence="4" id="KW-0540">Nuclease</keyword>
<dbReference type="Gene3D" id="2.40.70.10">
    <property type="entry name" value="Acid Proteases"/>
    <property type="match status" value="1"/>
</dbReference>
<dbReference type="CDD" id="cd01647">
    <property type="entry name" value="RT_LTR"/>
    <property type="match status" value="1"/>
</dbReference>
<protein>
    <recommendedName>
        <fullName evidence="1">RNA-directed DNA polymerase</fullName>
        <ecNumber evidence="1">2.7.7.49</ecNumber>
    </recommendedName>
</protein>
<accession>A0A8X6VNF0</accession>
<evidence type="ECO:0000313" key="10">
    <source>
        <dbReference type="EMBL" id="GFY20149.1"/>
    </source>
</evidence>
<feature type="compositionally biased region" description="Low complexity" evidence="8">
    <location>
        <begin position="304"/>
        <end position="327"/>
    </location>
</feature>
<dbReference type="Pfam" id="PF02037">
    <property type="entry name" value="SAP"/>
    <property type="match status" value="1"/>
</dbReference>
<keyword evidence="2" id="KW-0808">Transferase</keyword>
<evidence type="ECO:0000256" key="4">
    <source>
        <dbReference type="ARBA" id="ARBA00022722"/>
    </source>
</evidence>
<dbReference type="Gene3D" id="1.10.340.70">
    <property type="match status" value="1"/>
</dbReference>
<dbReference type="InterPro" id="IPR000477">
    <property type="entry name" value="RT_dom"/>
</dbReference>
<comment type="caution">
    <text evidence="10">The sequence shown here is derived from an EMBL/GenBank/DDBJ whole genome shotgun (WGS) entry which is preliminary data.</text>
</comment>
<dbReference type="InterPro" id="IPR041577">
    <property type="entry name" value="RT_RNaseH_2"/>
</dbReference>
<gene>
    <name evidence="10" type="primary">TY3B-I</name>
    <name evidence="10" type="ORF">TNCV_2148421</name>
</gene>
<dbReference type="Pfam" id="PF17921">
    <property type="entry name" value="Integrase_H2C2"/>
    <property type="match status" value="1"/>
</dbReference>
<dbReference type="Gene3D" id="3.10.10.10">
    <property type="entry name" value="HIV Type 1 Reverse Transcriptase, subunit A, domain 1"/>
    <property type="match status" value="2"/>
</dbReference>
<dbReference type="PANTHER" id="PTHR37984">
    <property type="entry name" value="PROTEIN CBG26694"/>
    <property type="match status" value="1"/>
</dbReference>
<dbReference type="SMART" id="SM00513">
    <property type="entry name" value="SAP"/>
    <property type="match status" value="1"/>
</dbReference>
<dbReference type="GO" id="GO:0042575">
    <property type="term" value="C:DNA polymerase complex"/>
    <property type="evidence" value="ECO:0007669"/>
    <property type="project" value="UniProtKB-ARBA"/>
</dbReference>
<proteinExistence type="predicted"/>
<dbReference type="InterPro" id="IPR021109">
    <property type="entry name" value="Peptidase_aspartic_dom_sf"/>
</dbReference>
<feature type="region of interest" description="Disordered" evidence="8">
    <location>
        <begin position="288"/>
        <end position="337"/>
    </location>
</feature>
<dbReference type="GO" id="GO:0004519">
    <property type="term" value="F:endonuclease activity"/>
    <property type="evidence" value="ECO:0007669"/>
    <property type="project" value="UniProtKB-KW"/>
</dbReference>
<dbReference type="Gene3D" id="3.30.420.10">
    <property type="entry name" value="Ribonuclease H-like superfamily/Ribonuclease H"/>
    <property type="match status" value="1"/>
</dbReference>
<dbReference type="FunFam" id="1.10.340.70:FF:000001">
    <property type="entry name" value="Retrovirus-related Pol polyprotein from transposon gypsy-like Protein"/>
    <property type="match status" value="1"/>
</dbReference>
<dbReference type="InterPro" id="IPR012337">
    <property type="entry name" value="RNaseH-like_sf"/>
</dbReference>
<evidence type="ECO:0000256" key="5">
    <source>
        <dbReference type="ARBA" id="ARBA00022759"/>
    </source>
</evidence>
<evidence type="ECO:0000256" key="7">
    <source>
        <dbReference type="ARBA" id="ARBA00023268"/>
    </source>
</evidence>
<dbReference type="SUPFAM" id="SSF50630">
    <property type="entry name" value="Acid proteases"/>
    <property type="match status" value="1"/>
</dbReference>
<sequence>MSTAADILNSLKPHSLHNLTIADLKNELRFRKLSTNGNKIELISRIVEDNNERNNEGTLFLNDLTILRMQSQKNDNGAFSDKTELLKEIESLRKQVELLSNRPPQPPPPQIDPRDVIDNAFEWIKEVERISTLAHWSNELKLTNAISRLSGSPKNWQLTTGKDFNDWTVWKTAFASRFKRRITMQEFLAHQSERKMKHSETLVDYIYAKDALLEKTPFTIPQQDHISMIIGDVTEEKWQISLATQNSDTVEELIDRATSLDAVRSVKQENEKQSSRPQLRSFSTHDVHLHNGSINHGNTTQRDTTNLNSSDSRRNSNSNHNSTSGRNATTNPSNSVNCIKTQTNKRALIPVVINNSIEIQALCDPCADITIIQQSCIPADAVIHPWTDGQFQVVDHKINPIGWISLNLSVGNIVHTMPKVGICTHLPFPLILGFDWQQQAQARCTYDSNGALCISTPSPLLLYECIHASKPSINCIASNEVSLPPLEDVVLPDLNTKILPSQAQLIPKFDKLSTIQQDQLVAVIGKFSDVFYSDDDNIGLCPYIEFKIDLQHDKPIRCQPYRLSEPDRQFLNMQIQKWLKQGICRPSNSTYAAPAFIVEQPFHKSTPKQVFIDYSRTINSITKLDPHPIGHMEDLIKQTDIFKTGFVTPDGYYEFLRMPFGVTNGPSTMTRAIKLAYEHLAPHNVNTYIDDISTSHDDFSYHLKVLYKILEATRNSGFQLTPGKTQLAVSEIALFDGILSQDGERPDPERTASVQRYSTLKSIHEVRNFLEFANQFRKHIQNYAVIAKPLTSVLKGLEKKTSNATIILTDDQQHTFETLKTAITTAPILAYFKQGLPTFLETDASYLGLGAVLSQDQNGKRRVIEYASRAFKDAETRYHSNELECTAVHWALTEKFRLYLLADLAQFDFTTVHRPGKQNVIADHLSRFPTPSVCLTVTASHKSETCAKQKQDDFCQYIFRLLEEQNPNKKTMSIISNYNIDNNTLVRIKEKSKSFADVIPKAMREQTLIVCHDAVGHMDAKKTLHNLKQRYWWPNIRKDCKNYVRSCHKCQVVNRRTANAYGLLQQLPIPTTPWEIVSADHVICLPRTRAGNTNMLVHIDHATRYVVATPSASLGAHSVTDALCTIT</sequence>
<feature type="compositionally biased region" description="Polar residues" evidence="8">
    <location>
        <begin position="292"/>
        <end position="303"/>
    </location>
</feature>